<dbReference type="EMBL" id="KQ947414">
    <property type="protein sequence ID" value="KUJ17287.1"/>
    <property type="molecule type" value="Genomic_DNA"/>
</dbReference>
<evidence type="ECO:0000256" key="3">
    <source>
        <dbReference type="ARBA" id="ARBA00022833"/>
    </source>
</evidence>
<sequence length="156" mass="17418">LSHCKACRTTYYCSTDCQKRNWSVHKTYCKFLQKFPRNSEPQSISCAKIHSSNVRYEDVSVPSNYAMFRTRALPITAKFGYPLVMSRLVENLPLGQDTENHHATWLNIDPESGFAPPHWQGGIGTVLVAAADGSPFDTETLGAITDYIGIILDNFG</sequence>
<feature type="domain" description="MYND-type" evidence="5">
    <location>
        <begin position="1"/>
        <end position="29"/>
    </location>
</feature>
<gene>
    <name evidence="6" type="ORF">LY89DRAFT_561412</name>
</gene>
<dbReference type="OrthoDB" id="437457at2759"/>
<evidence type="ECO:0000256" key="1">
    <source>
        <dbReference type="ARBA" id="ARBA00022723"/>
    </source>
</evidence>
<accession>A0A194XC05</accession>
<dbReference type="Pfam" id="PF01753">
    <property type="entry name" value="zf-MYND"/>
    <property type="match status" value="1"/>
</dbReference>
<dbReference type="SUPFAM" id="SSF144232">
    <property type="entry name" value="HIT/MYND zinc finger-like"/>
    <property type="match status" value="1"/>
</dbReference>
<keyword evidence="3" id="KW-0862">Zinc</keyword>
<evidence type="ECO:0000256" key="2">
    <source>
        <dbReference type="ARBA" id="ARBA00022771"/>
    </source>
</evidence>
<dbReference type="InParanoid" id="A0A194XC05"/>
<dbReference type="GeneID" id="28818186"/>
<feature type="non-terminal residue" evidence="6">
    <location>
        <position position="156"/>
    </location>
</feature>
<feature type="non-terminal residue" evidence="6">
    <location>
        <position position="1"/>
    </location>
</feature>
<dbReference type="RefSeq" id="XP_018071642.1">
    <property type="nucleotide sequence ID" value="XM_018208460.1"/>
</dbReference>
<dbReference type="InterPro" id="IPR002893">
    <property type="entry name" value="Znf_MYND"/>
</dbReference>
<dbReference type="AlphaFoldDB" id="A0A194XC05"/>
<keyword evidence="1" id="KW-0479">Metal-binding</keyword>
<organism evidence="6 7">
    <name type="scientific">Mollisia scopiformis</name>
    <name type="common">Conifer needle endophyte fungus</name>
    <name type="synonym">Phialocephala scopiformis</name>
    <dbReference type="NCBI Taxonomy" id="149040"/>
    <lineage>
        <taxon>Eukaryota</taxon>
        <taxon>Fungi</taxon>
        <taxon>Dikarya</taxon>
        <taxon>Ascomycota</taxon>
        <taxon>Pezizomycotina</taxon>
        <taxon>Leotiomycetes</taxon>
        <taxon>Helotiales</taxon>
        <taxon>Mollisiaceae</taxon>
        <taxon>Mollisia</taxon>
    </lineage>
</organism>
<reference evidence="6 7" key="1">
    <citation type="submission" date="2015-10" db="EMBL/GenBank/DDBJ databases">
        <title>Full genome of DAOMC 229536 Phialocephala scopiformis, a fungal endophyte of spruce producing the potent anti-insectan compound rugulosin.</title>
        <authorList>
            <consortium name="DOE Joint Genome Institute"/>
            <person name="Walker A.K."/>
            <person name="Frasz S.L."/>
            <person name="Seifert K.A."/>
            <person name="Miller J.D."/>
            <person name="Mondo S.J."/>
            <person name="Labutti K."/>
            <person name="Lipzen A."/>
            <person name="Dockter R."/>
            <person name="Kennedy M."/>
            <person name="Grigoriev I.V."/>
            <person name="Spatafora J.W."/>
        </authorList>
    </citation>
    <scope>NUCLEOTIDE SEQUENCE [LARGE SCALE GENOMIC DNA]</scope>
    <source>
        <strain evidence="6 7">CBS 120377</strain>
    </source>
</reference>
<protein>
    <recommendedName>
        <fullName evidence="5">MYND-type domain-containing protein</fullName>
    </recommendedName>
</protein>
<keyword evidence="2 4" id="KW-0863">Zinc-finger</keyword>
<dbReference type="Gene3D" id="6.10.140.2220">
    <property type="match status" value="1"/>
</dbReference>
<name>A0A194XC05_MOLSC</name>
<dbReference type="GO" id="GO:0008270">
    <property type="term" value="F:zinc ion binding"/>
    <property type="evidence" value="ECO:0007669"/>
    <property type="project" value="UniProtKB-KW"/>
</dbReference>
<dbReference type="PROSITE" id="PS50865">
    <property type="entry name" value="ZF_MYND_2"/>
    <property type="match status" value="1"/>
</dbReference>
<dbReference type="KEGG" id="psco:LY89DRAFT_561412"/>
<evidence type="ECO:0000313" key="6">
    <source>
        <dbReference type="EMBL" id="KUJ17287.1"/>
    </source>
</evidence>
<keyword evidence="7" id="KW-1185">Reference proteome</keyword>
<dbReference type="Proteomes" id="UP000070700">
    <property type="component" value="Unassembled WGS sequence"/>
</dbReference>
<evidence type="ECO:0000256" key="4">
    <source>
        <dbReference type="PROSITE-ProRule" id="PRU00134"/>
    </source>
</evidence>
<proteinExistence type="predicted"/>
<evidence type="ECO:0000313" key="7">
    <source>
        <dbReference type="Proteomes" id="UP000070700"/>
    </source>
</evidence>
<evidence type="ECO:0000259" key="5">
    <source>
        <dbReference type="PROSITE" id="PS50865"/>
    </source>
</evidence>